<evidence type="ECO:0000313" key="4">
    <source>
        <dbReference type="Proteomes" id="UP000683428"/>
    </source>
</evidence>
<evidence type="ECO:0000256" key="2">
    <source>
        <dbReference type="SAM" id="SignalP"/>
    </source>
</evidence>
<reference evidence="3" key="1">
    <citation type="submission" date="2020-11" db="EMBL/GenBank/DDBJ databases">
        <title>Azospira inquinata sp. nov.</title>
        <authorList>
            <person name="Moe W.M."/>
            <person name="Mikes M.C."/>
        </authorList>
    </citation>
    <scope>NUCLEOTIDE SEQUENCE</scope>
    <source>
        <strain evidence="3">Azo-3</strain>
    </source>
</reference>
<organism evidence="3 4">
    <name type="scientific">Azospira inquinata</name>
    <dbReference type="NCBI Taxonomy" id="2785627"/>
    <lineage>
        <taxon>Bacteria</taxon>
        <taxon>Pseudomonadati</taxon>
        <taxon>Pseudomonadota</taxon>
        <taxon>Betaproteobacteria</taxon>
        <taxon>Rhodocyclales</taxon>
        <taxon>Rhodocyclaceae</taxon>
        <taxon>Azospira</taxon>
    </lineage>
</organism>
<accession>A0A975SNE0</accession>
<dbReference type="KEGG" id="aiq:Azoinq_02755"/>
<gene>
    <name evidence="3" type="ORF">Azoinq_02755</name>
</gene>
<keyword evidence="2" id="KW-0732">Signal</keyword>
<feature type="region of interest" description="Disordered" evidence="1">
    <location>
        <begin position="76"/>
        <end position="106"/>
    </location>
</feature>
<feature type="signal peptide" evidence="2">
    <location>
        <begin position="1"/>
        <end position="24"/>
    </location>
</feature>
<evidence type="ECO:0008006" key="5">
    <source>
        <dbReference type="Google" id="ProtNLM"/>
    </source>
</evidence>
<protein>
    <recommendedName>
        <fullName evidence="5">DUF4148 domain-containing protein</fullName>
    </recommendedName>
</protein>
<evidence type="ECO:0000313" key="3">
    <source>
        <dbReference type="EMBL" id="QWT49551.1"/>
    </source>
</evidence>
<dbReference type="AlphaFoldDB" id="A0A975SNE0"/>
<sequence length="106" mass="11573">MPRLSLSALPLTLLLALPALQSWADDLDRTPLEATTAQGDKVRLYPTGKWEYVDKAKAAVARDQAAKYPENQVRPISAQGGWVPGSRAIMPGDKDYNRGSLNPKGR</sequence>
<dbReference type="Proteomes" id="UP000683428">
    <property type="component" value="Chromosome"/>
</dbReference>
<proteinExistence type="predicted"/>
<feature type="chain" id="PRO_5037953346" description="DUF4148 domain-containing protein" evidence="2">
    <location>
        <begin position="25"/>
        <end position="106"/>
    </location>
</feature>
<keyword evidence="4" id="KW-1185">Reference proteome</keyword>
<dbReference type="RefSeq" id="WP_216126613.1">
    <property type="nucleotide sequence ID" value="NZ_CP064782.1"/>
</dbReference>
<name>A0A975SNE0_9RHOO</name>
<dbReference type="EMBL" id="CP064782">
    <property type="protein sequence ID" value="QWT49551.1"/>
    <property type="molecule type" value="Genomic_DNA"/>
</dbReference>
<evidence type="ECO:0000256" key="1">
    <source>
        <dbReference type="SAM" id="MobiDB-lite"/>
    </source>
</evidence>